<keyword evidence="3" id="KW-1185">Reference proteome</keyword>
<dbReference type="Proteomes" id="UP000800235">
    <property type="component" value="Unassembled WGS sequence"/>
</dbReference>
<evidence type="ECO:0000313" key="3">
    <source>
        <dbReference type="Proteomes" id="UP000800235"/>
    </source>
</evidence>
<proteinExistence type="predicted"/>
<evidence type="ECO:0000256" key="1">
    <source>
        <dbReference type="SAM" id="MobiDB-lite"/>
    </source>
</evidence>
<organism evidence="2 3">
    <name type="scientific">Tothia fuscella</name>
    <dbReference type="NCBI Taxonomy" id="1048955"/>
    <lineage>
        <taxon>Eukaryota</taxon>
        <taxon>Fungi</taxon>
        <taxon>Dikarya</taxon>
        <taxon>Ascomycota</taxon>
        <taxon>Pezizomycotina</taxon>
        <taxon>Dothideomycetes</taxon>
        <taxon>Pleosporomycetidae</taxon>
        <taxon>Venturiales</taxon>
        <taxon>Cylindrosympodiaceae</taxon>
        <taxon>Tothia</taxon>
    </lineage>
</organism>
<sequence>MSGYNGQKSTPAYSWADQVEEEEREALANTDNSSPQQLVESVLNSSQPNEASAAAQLSAARPRGLSGSRWATPRDATADTNHPKAKSKPLPLEALNADDARQADATAVKNPSSIKKNTPGGLGLNASRWAPFPKNAPQPSSRQHDGFRHGISPTKRDPKAVAANLTVPKCAANASSSKGNSPRQDNLPPKKEKRPVPNGLDASRWAPKSTENQGIDPRQDKSPAKRDTKPVTTSSSVSRRAPQSANGQDEGPGQSDTSRENEIEPTATRLPAPPWALQLCRRQDDAPVRVVIYPSRIPILAQLARVPLDGYPSLIAPVLYPRRIPLLSQLARVPPDGHSSLIAPPSRDAVRSRVIARTSQSLRRRSDPRDLTSLARMALREPGISWRYYEATKLTRTCGNSWCSSALFMDFR</sequence>
<comment type="caution">
    <text evidence="2">The sequence shown here is derived from an EMBL/GenBank/DDBJ whole genome shotgun (WGS) entry which is preliminary data.</text>
</comment>
<feature type="compositionally biased region" description="Polar residues" evidence="1">
    <location>
        <begin position="1"/>
        <end position="12"/>
    </location>
</feature>
<feature type="compositionally biased region" description="Low complexity" evidence="1">
    <location>
        <begin position="51"/>
        <end position="60"/>
    </location>
</feature>
<feature type="compositionally biased region" description="Polar residues" evidence="1">
    <location>
        <begin position="29"/>
        <end position="50"/>
    </location>
</feature>
<evidence type="ECO:0000313" key="2">
    <source>
        <dbReference type="EMBL" id="KAF2431880.1"/>
    </source>
</evidence>
<feature type="compositionally biased region" description="Basic and acidic residues" evidence="1">
    <location>
        <begin position="217"/>
        <end position="229"/>
    </location>
</feature>
<feature type="compositionally biased region" description="Polar residues" evidence="1">
    <location>
        <begin position="173"/>
        <end position="184"/>
    </location>
</feature>
<dbReference type="EMBL" id="MU007029">
    <property type="protein sequence ID" value="KAF2431880.1"/>
    <property type="molecule type" value="Genomic_DNA"/>
</dbReference>
<dbReference type="AlphaFoldDB" id="A0A9P4NUG9"/>
<feature type="region of interest" description="Disordered" evidence="1">
    <location>
        <begin position="1"/>
        <end position="270"/>
    </location>
</feature>
<reference evidence="2" key="1">
    <citation type="journal article" date="2020" name="Stud. Mycol.">
        <title>101 Dothideomycetes genomes: a test case for predicting lifestyles and emergence of pathogens.</title>
        <authorList>
            <person name="Haridas S."/>
            <person name="Albert R."/>
            <person name="Binder M."/>
            <person name="Bloem J."/>
            <person name="Labutti K."/>
            <person name="Salamov A."/>
            <person name="Andreopoulos B."/>
            <person name="Baker S."/>
            <person name="Barry K."/>
            <person name="Bills G."/>
            <person name="Bluhm B."/>
            <person name="Cannon C."/>
            <person name="Castanera R."/>
            <person name="Culley D."/>
            <person name="Daum C."/>
            <person name="Ezra D."/>
            <person name="Gonzalez J."/>
            <person name="Henrissat B."/>
            <person name="Kuo A."/>
            <person name="Liang C."/>
            <person name="Lipzen A."/>
            <person name="Lutzoni F."/>
            <person name="Magnuson J."/>
            <person name="Mondo S."/>
            <person name="Nolan M."/>
            <person name="Ohm R."/>
            <person name="Pangilinan J."/>
            <person name="Park H.-J."/>
            <person name="Ramirez L."/>
            <person name="Alfaro M."/>
            <person name="Sun H."/>
            <person name="Tritt A."/>
            <person name="Yoshinaga Y."/>
            <person name="Zwiers L.-H."/>
            <person name="Turgeon B."/>
            <person name="Goodwin S."/>
            <person name="Spatafora J."/>
            <person name="Crous P."/>
            <person name="Grigoriev I."/>
        </authorList>
    </citation>
    <scope>NUCLEOTIDE SEQUENCE</scope>
    <source>
        <strain evidence="2">CBS 130266</strain>
    </source>
</reference>
<feature type="compositionally biased region" description="Polar residues" evidence="1">
    <location>
        <begin position="230"/>
        <end position="247"/>
    </location>
</feature>
<protein>
    <submittedName>
        <fullName evidence="2">Uncharacterized protein</fullName>
    </submittedName>
</protein>
<feature type="compositionally biased region" description="Basic and acidic residues" evidence="1">
    <location>
        <begin position="142"/>
        <end position="159"/>
    </location>
</feature>
<gene>
    <name evidence="2" type="ORF">EJ08DRAFT_168010</name>
</gene>
<accession>A0A9P4NUG9</accession>
<name>A0A9P4NUG9_9PEZI</name>